<accession>A0A8T0ZNM1</accession>
<evidence type="ECO:0000313" key="2">
    <source>
        <dbReference type="Proteomes" id="UP000774804"/>
    </source>
</evidence>
<dbReference type="AlphaFoldDB" id="A0A8T0ZNM1"/>
<dbReference type="AntiFam" id="ANF00062">
    <property type="entry name" value="Shadow ORF (opposite ABC transporter protein)"/>
</dbReference>
<evidence type="ECO:0000313" key="1">
    <source>
        <dbReference type="EMBL" id="KAG2864044.1"/>
    </source>
</evidence>
<dbReference type="EMBL" id="RCMI01005206">
    <property type="protein sequence ID" value="KAG2864044.1"/>
    <property type="molecule type" value="Genomic_DNA"/>
</dbReference>
<organism evidence="1 2">
    <name type="scientific">Phytophthora cactorum</name>
    <dbReference type="NCBI Taxonomy" id="29920"/>
    <lineage>
        <taxon>Eukaryota</taxon>
        <taxon>Sar</taxon>
        <taxon>Stramenopiles</taxon>
        <taxon>Oomycota</taxon>
        <taxon>Peronosporomycetes</taxon>
        <taxon>Peronosporales</taxon>
        <taxon>Peronosporaceae</taxon>
        <taxon>Phytophthora</taxon>
    </lineage>
</organism>
<name>A0A8T0ZNM1_9STRA</name>
<sequence>MAVGSSRMSTSGLVASATAILSSCFCPPDSIDMAASGGCSSPTVCKACSLRRKCSSGDSSNEAKAK</sequence>
<dbReference type="Proteomes" id="UP000774804">
    <property type="component" value="Unassembled WGS sequence"/>
</dbReference>
<proteinExistence type="predicted"/>
<gene>
    <name evidence="1" type="ORF">PC115_g25571</name>
</gene>
<dbReference type="PROSITE" id="PS51257">
    <property type="entry name" value="PROKAR_LIPOPROTEIN"/>
    <property type="match status" value="1"/>
</dbReference>
<comment type="caution">
    <text evidence="1">The sequence shown here is derived from an EMBL/GenBank/DDBJ whole genome shotgun (WGS) entry which is preliminary data.</text>
</comment>
<protein>
    <submittedName>
        <fullName evidence="1">Uncharacterized protein</fullName>
    </submittedName>
</protein>
<reference evidence="1" key="1">
    <citation type="submission" date="2018-10" db="EMBL/GenBank/DDBJ databases">
        <title>Effector identification in a new, highly contiguous assembly of the strawberry crown rot pathogen Phytophthora cactorum.</title>
        <authorList>
            <person name="Armitage A.D."/>
            <person name="Nellist C.F."/>
            <person name="Bates H."/>
            <person name="Vickerstaff R.J."/>
            <person name="Harrison R.J."/>
        </authorList>
    </citation>
    <scope>NUCLEOTIDE SEQUENCE</scope>
    <source>
        <strain evidence="1">4032</strain>
    </source>
</reference>